<accession>A0AAW4GAU8</accession>
<evidence type="ECO:0000313" key="1">
    <source>
        <dbReference type="EMBL" id="MBM7280717.1"/>
    </source>
</evidence>
<gene>
    <name evidence="1" type="ORF">JTZ10_23580</name>
</gene>
<dbReference type="EMBL" id="JAFFGU010000065">
    <property type="protein sequence ID" value="MBM7280717.1"/>
    <property type="molecule type" value="Genomic_DNA"/>
</dbReference>
<comment type="caution">
    <text evidence="1">The sequence shown here is derived from an EMBL/GenBank/DDBJ whole genome shotgun (WGS) entry which is preliminary data.</text>
</comment>
<dbReference type="SUPFAM" id="SSF55874">
    <property type="entry name" value="ATPase domain of HSP90 chaperone/DNA topoisomerase II/histidine kinase"/>
    <property type="match status" value="1"/>
</dbReference>
<dbReference type="Gene3D" id="3.30.565.10">
    <property type="entry name" value="Histidine kinase-like ATPase, C-terminal domain"/>
    <property type="match status" value="1"/>
</dbReference>
<name>A0AAW4GAU8_GORRU</name>
<proteinExistence type="predicted"/>
<organism evidence="1 2">
    <name type="scientific">Gordonia rubripertincta</name>
    <name type="common">Rhodococcus corallinus</name>
    <dbReference type="NCBI Taxonomy" id="36822"/>
    <lineage>
        <taxon>Bacteria</taxon>
        <taxon>Bacillati</taxon>
        <taxon>Actinomycetota</taxon>
        <taxon>Actinomycetes</taxon>
        <taxon>Mycobacteriales</taxon>
        <taxon>Gordoniaceae</taxon>
        <taxon>Gordonia</taxon>
    </lineage>
</organism>
<sequence>MSTVAALSEVLEHTNRRSEGSWTRRYQHGLPVTELVSTAPTDRTGTTIRFRPDTSLLAADQLRPHDLRALVVDTQSFTVTVL</sequence>
<dbReference type="InterPro" id="IPR036890">
    <property type="entry name" value="HATPase_C_sf"/>
</dbReference>
<evidence type="ECO:0000313" key="2">
    <source>
        <dbReference type="Proteomes" id="UP001195196"/>
    </source>
</evidence>
<dbReference type="AlphaFoldDB" id="A0AAW4GAU8"/>
<reference evidence="1" key="1">
    <citation type="submission" date="2021-02" db="EMBL/GenBank/DDBJ databases">
        <title>Taxonomy, biology and ecology of Rhodococcus bacteria occurring in California pistachio and other woody hosts as revealed by genome sequence analyses.</title>
        <authorList>
            <person name="Riely B."/>
            <person name="Gai Y."/>
        </authorList>
    </citation>
    <scope>NUCLEOTIDE SEQUENCE</scope>
    <source>
        <strain evidence="1">BP-295</strain>
    </source>
</reference>
<protein>
    <submittedName>
        <fullName evidence="1">Uncharacterized protein</fullName>
    </submittedName>
</protein>
<dbReference type="RefSeq" id="WP_204719100.1">
    <property type="nucleotide sequence ID" value="NZ_JAFFGU010000065.1"/>
</dbReference>
<dbReference type="Proteomes" id="UP001195196">
    <property type="component" value="Unassembled WGS sequence"/>
</dbReference>